<dbReference type="Gene3D" id="3.40.50.11780">
    <property type="match status" value="2"/>
</dbReference>
<gene>
    <name evidence="4" type="ORF">SAMN04488504_11619</name>
</gene>
<dbReference type="PANTHER" id="PTHR35861:SF1">
    <property type="entry name" value="PHAGE TAIL SHEATH PROTEIN"/>
    <property type="match status" value="1"/>
</dbReference>
<feature type="domain" description="Tail sheath protein C-terminal" evidence="3">
    <location>
        <begin position="677"/>
        <end position="782"/>
    </location>
</feature>
<feature type="domain" description="Tail sheath protein subtilisin-like" evidence="2">
    <location>
        <begin position="502"/>
        <end position="675"/>
    </location>
</feature>
<accession>A0ABY0N9N5</accession>
<proteinExistence type="inferred from homology"/>
<sequence>MPEYLAPGVYVEETSFRARSIEGVSTSTSGFAGPARKGPTNGTPALVTSFAEFIRLFGGLGDLDLTGTDETTNYLAHSVRAYFNEGGARLYVARVFSGTPASATAQAEVIPNANADLRARFTARFPGSGGNGTITAQEVLTPATVGAMRRAPVGSMVRLNQTAASAARVVGTLPPPFSLPDGTTLTLQIDGGPDVTLTFLGRNAEAGATAELDPTTTFLEANSTLTVTLGGQVQTLTLPTDGPLTPLEVVDHLNRQIRGGYARLSGADDAAPAGRLILGTDARGTQALIEVSANPQLKLDAQTVDNAADPANNNVGDLGEVTLGDLQALLGANANASVEDSKLVISHPVPGAGHTLEVTAVSSSALGLDAPTVEPGADGTPGETWWVKQADSTWSNGSDTLPLPADAASQFQQLPGGSSFVTLTVITQDADGQERSYEGLGLDRSHPRYLGSVLTPTPTTLSEQMERLYAFEAGTSVSVFALRAALASGPFALTGGTDGSAPGAAQYDDALDRLGGVEDISIIAAPGSSAYASAQAVRLSLISAAEKRRAYRVAVLDTPRGLGPQDAMDVRAQLDSTKAALYYPWVVVANPLARPDAADVPREIALPPSAFVCGIYARSDIERGVFKAPANEVVRGALRFEQDINFAQQETLNPQGINCLRFFPGRGYRVWGARTISSDPEWKYVNVRRYFNFLERSIDEGTQWAVFEPNGERLWANIRETIGSFLENQWRTGAFLGTEPRQAFFVRCDRTTMDQNDLDNGRLVCLIGVAVVKPAEFVIFRVGQKTADART</sequence>
<dbReference type="InterPro" id="IPR035089">
    <property type="entry name" value="Phage_sheath_subtilisin"/>
</dbReference>
<evidence type="ECO:0000313" key="5">
    <source>
        <dbReference type="Proteomes" id="UP000198717"/>
    </source>
</evidence>
<reference evidence="4 5" key="1">
    <citation type="submission" date="2016-10" db="EMBL/GenBank/DDBJ databases">
        <authorList>
            <person name="Varghese N."/>
            <person name="Submissions S."/>
        </authorList>
    </citation>
    <scope>NUCLEOTIDE SEQUENCE [LARGE SCALE GENOMIC DNA]</scope>
    <source>
        <strain evidence="4 5">DSM 2260</strain>
    </source>
</reference>
<dbReference type="InterPro" id="IPR020287">
    <property type="entry name" value="Tail_sheath_C"/>
</dbReference>
<organism evidence="4 5">
    <name type="scientific">Myxococcus virescens</name>
    <dbReference type="NCBI Taxonomy" id="83456"/>
    <lineage>
        <taxon>Bacteria</taxon>
        <taxon>Pseudomonadati</taxon>
        <taxon>Myxococcota</taxon>
        <taxon>Myxococcia</taxon>
        <taxon>Myxococcales</taxon>
        <taxon>Cystobacterineae</taxon>
        <taxon>Myxococcaceae</taxon>
        <taxon>Myxococcus</taxon>
    </lineage>
</organism>
<comment type="similarity">
    <text evidence="1">Belongs to the myoviridae tail sheath protein family.</text>
</comment>
<name>A0ABY0N9N5_9BACT</name>
<dbReference type="Pfam" id="PF04984">
    <property type="entry name" value="Phage_sheath_1"/>
    <property type="match status" value="1"/>
</dbReference>
<protein>
    <recommendedName>
        <fullName evidence="6">Tail protein</fullName>
    </recommendedName>
</protein>
<evidence type="ECO:0000259" key="2">
    <source>
        <dbReference type="Pfam" id="PF04984"/>
    </source>
</evidence>
<evidence type="ECO:0000313" key="4">
    <source>
        <dbReference type="EMBL" id="SDE97279.1"/>
    </source>
</evidence>
<dbReference type="Pfam" id="PF17482">
    <property type="entry name" value="Phage_sheath_1C"/>
    <property type="match status" value="1"/>
</dbReference>
<keyword evidence="5" id="KW-1185">Reference proteome</keyword>
<dbReference type="Proteomes" id="UP000198717">
    <property type="component" value="Unassembled WGS sequence"/>
</dbReference>
<evidence type="ECO:0000259" key="3">
    <source>
        <dbReference type="Pfam" id="PF17482"/>
    </source>
</evidence>
<dbReference type="InterPro" id="IPR052042">
    <property type="entry name" value="Tail_sheath_structural"/>
</dbReference>
<comment type="caution">
    <text evidence="4">The sequence shown here is derived from an EMBL/GenBank/DDBJ whole genome shotgun (WGS) entry which is preliminary data.</text>
</comment>
<evidence type="ECO:0008006" key="6">
    <source>
        <dbReference type="Google" id="ProtNLM"/>
    </source>
</evidence>
<evidence type="ECO:0000256" key="1">
    <source>
        <dbReference type="ARBA" id="ARBA00008005"/>
    </source>
</evidence>
<dbReference type="EMBL" id="FNAJ01000016">
    <property type="protein sequence ID" value="SDE97279.1"/>
    <property type="molecule type" value="Genomic_DNA"/>
</dbReference>
<dbReference type="PANTHER" id="PTHR35861">
    <property type="match status" value="1"/>
</dbReference>